<sequence length="151" mass="17220">MRRHLEKPETWILIHGFFLAFLWEILQMPFFYSTENLSAWEIIKNCLFATLGDAGIMVFAYWTTAKLSANALWLRRWHVRAILIYLGIGLTVTIAIEYFAATTDWGWKYSSSMPTFATIGLVPIVMWIIVPILTLTLARQSLLGSKGSTGD</sequence>
<gene>
    <name evidence="2" type="ORF">GRI99_17890</name>
</gene>
<keyword evidence="1" id="KW-1133">Transmembrane helix</keyword>
<accession>A0A844Z1V5</accession>
<dbReference type="OrthoDB" id="7594268at2"/>
<dbReference type="Proteomes" id="UP000466966">
    <property type="component" value="Unassembled WGS sequence"/>
</dbReference>
<proteinExistence type="predicted"/>
<feature type="transmembrane region" description="Helical" evidence="1">
    <location>
        <begin position="42"/>
        <end position="62"/>
    </location>
</feature>
<keyword evidence="1" id="KW-0472">Membrane</keyword>
<dbReference type="EMBL" id="WTYV01000010">
    <property type="protein sequence ID" value="MXO73492.1"/>
    <property type="molecule type" value="Genomic_DNA"/>
</dbReference>
<evidence type="ECO:0000313" key="2">
    <source>
        <dbReference type="EMBL" id="MXO73492.1"/>
    </source>
</evidence>
<feature type="transmembrane region" description="Helical" evidence="1">
    <location>
        <begin position="12"/>
        <end position="30"/>
    </location>
</feature>
<feature type="transmembrane region" description="Helical" evidence="1">
    <location>
        <begin position="113"/>
        <end position="138"/>
    </location>
</feature>
<dbReference type="AlphaFoldDB" id="A0A844Z1V5"/>
<keyword evidence="1" id="KW-0812">Transmembrane</keyword>
<keyword evidence="3" id="KW-1185">Reference proteome</keyword>
<organism evidence="2 3">
    <name type="scientific">Alteraurantiacibacter buctensis</name>
    <dbReference type="NCBI Taxonomy" id="1503981"/>
    <lineage>
        <taxon>Bacteria</taxon>
        <taxon>Pseudomonadati</taxon>
        <taxon>Pseudomonadota</taxon>
        <taxon>Alphaproteobacteria</taxon>
        <taxon>Sphingomonadales</taxon>
        <taxon>Erythrobacteraceae</taxon>
        <taxon>Alteraurantiacibacter</taxon>
    </lineage>
</organism>
<comment type="caution">
    <text evidence="2">The sequence shown here is derived from an EMBL/GenBank/DDBJ whole genome shotgun (WGS) entry which is preliminary data.</text>
</comment>
<protein>
    <submittedName>
        <fullName evidence="2">Uncharacterized protein</fullName>
    </submittedName>
</protein>
<evidence type="ECO:0000313" key="3">
    <source>
        <dbReference type="Proteomes" id="UP000466966"/>
    </source>
</evidence>
<feature type="transmembrane region" description="Helical" evidence="1">
    <location>
        <begin position="82"/>
        <end position="101"/>
    </location>
</feature>
<name>A0A844Z1V5_9SPHN</name>
<reference evidence="2 3" key="1">
    <citation type="submission" date="2019-12" db="EMBL/GenBank/DDBJ databases">
        <title>Genomic-based taxomic classification of the family Erythrobacteraceae.</title>
        <authorList>
            <person name="Xu L."/>
        </authorList>
    </citation>
    <scope>NUCLEOTIDE SEQUENCE [LARGE SCALE GENOMIC DNA]</scope>
    <source>
        <strain evidence="2 3">M0322</strain>
    </source>
</reference>
<dbReference type="RefSeq" id="WP_160773418.1">
    <property type="nucleotide sequence ID" value="NZ_WTYV01000010.1"/>
</dbReference>
<evidence type="ECO:0000256" key="1">
    <source>
        <dbReference type="SAM" id="Phobius"/>
    </source>
</evidence>